<proteinExistence type="predicted"/>
<reference evidence="3" key="1">
    <citation type="submission" date="2025-08" db="UniProtKB">
        <authorList>
            <consortium name="RefSeq"/>
        </authorList>
    </citation>
    <scope>IDENTIFICATION</scope>
    <source>
        <tissue evidence="3">Whole sample</tissue>
    </source>
</reference>
<feature type="compositionally biased region" description="Low complexity" evidence="1">
    <location>
        <begin position="103"/>
        <end position="115"/>
    </location>
</feature>
<dbReference type="RefSeq" id="XP_022300732.1">
    <property type="nucleotide sequence ID" value="XM_022445024.1"/>
</dbReference>
<organism evidence="2 3">
    <name type="scientific">Crassostrea virginica</name>
    <name type="common">Eastern oyster</name>
    <dbReference type="NCBI Taxonomy" id="6565"/>
    <lineage>
        <taxon>Eukaryota</taxon>
        <taxon>Metazoa</taxon>
        <taxon>Spiralia</taxon>
        <taxon>Lophotrochozoa</taxon>
        <taxon>Mollusca</taxon>
        <taxon>Bivalvia</taxon>
        <taxon>Autobranchia</taxon>
        <taxon>Pteriomorphia</taxon>
        <taxon>Ostreida</taxon>
        <taxon>Ostreoidea</taxon>
        <taxon>Ostreidae</taxon>
        <taxon>Crassostrea</taxon>
    </lineage>
</organism>
<dbReference type="GeneID" id="111108937"/>
<evidence type="ECO:0000313" key="2">
    <source>
        <dbReference type="Proteomes" id="UP000694844"/>
    </source>
</evidence>
<dbReference type="KEGG" id="cvn:111108937"/>
<evidence type="ECO:0000256" key="1">
    <source>
        <dbReference type="SAM" id="MobiDB-lite"/>
    </source>
</evidence>
<keyword evidence="2" id="KW-1185">Reference proteome</keyword>
<sequence length="266" mass="30175">MAMIAEYMSRFAALHRQQCKKQSQVRSRCSLNSLQRVLITNETHNTCWIRIVQTVYQQSVSCGGHVKVAFEEEIEFFFHLQRCLTDNKNESPDPDLSGTDHYSSQMSASTQESSQDLIESHITPKERLNSAMKILSKDYEPLKHQLSLSWSSICKRSKLYYMKKAREAIHLVLSIIAPGQESILLNAIQPRTEEVDSTTKCVVDAYNHAANSRTQTQILSLIVNNYTETGIQKMMPGVTIAWIDAAEKPSQIFVGRRLSAGIFLVM</sequence>
<dbReference type="OrthoDB" id="10595480at2759"/>
<evidence type="ECO:0000313" key="3">
    <source>
        <dbReference type="RefSeq" id="XP_022300732.1"/>
    </source>
</evidence>
<name>A0A8B8BBD2_CRAVI</name>
<gene>
    <name evidence="3" type="primary">LOC111108937</name>
</gene>
<dbReference type="Proteomes" id="UP000694844">
    <property type="component" value="Chromosome 8"/>
</dbReference>
<feature type="region of interest" description="Disordered" evidence="1">
    <location>
        <begin position="89"/>
        <end position="117"/>
    </location>
</feature>
<protein>
    <submittedName>
        <fullName evidence="3">Uncharacterized protein LOC111108937</fullName>
    </submittedName>
</protein>
<accession>A0A8B8BBD2</accession>
<dbReference type="AlphaFoldDB" id="A0A8B8BBD2"/>